<dbReference type="Proteomes" id="UP000477083">
    <property type="component" value="Unassembled WGS sequence"/>
</dbReference>
<evidence type="ECO:0000259" key="1">
    <source>
        <dbReference type="Pfam" id="PF08241"/>
    </source>
</evidence>
<dbReference type="InterPro" id="IPR013216">
    <property type="entry name" value="Methyltransf_11"/>
</dbReference>
<evidence type="ECO:0000313" key="3">
    <source>
        <dbReference type="Proteomes" id="UP000477083"/>
    </source>
</evidence>
<dbReference type="InterPro" id="IPR029063">
    <property type="entry name" value="SAM-dependent_MTases_sf"/>
</dbReference>
<organism evidence="2 3">
    <name type="scientific">Frigidibacter albus</name>
    <dbReference type="NCBI Taxonomy" id="1465486"/>
    <lineage>
        <taxon>Bacteria</taxon>
        <taxon>Pseudomonadati</taxon>
        <taxon>Pseudomonadota</taxon>
        <taxon>Alphaproteobacteria</taxon>
        <taxon>Rhodobacterales</taxon>
        <taxon>Paracoccaceae</taxon>
        <taxon>Frigidibacter</taxon>
    </lineage>
</organism>
<name>A0A6L8VI35_9RHOB</name>
<protein>
    <submittedName>
        <fullName evidence="2">Methyltransferase domain-containing protein</fullName>
    </submittedName>
</protein>
<proteinExistence type="predicted"/>
<keyword evidence="2" id="KW-0808">Transferase</keyword>
<dbReference type="Gene3D" id="3.40.50.150">
    <property type="entry name" value="Vaccinia Virus protein VP39"/>
    <property type="match status" value="1"/>
</dbReference>
<dbReference type="RefSeq" id="WP_161347160.1">
    <property type="nucleotide sequence ID" value="NZ_BMGW01000008.1"/>
</dbReference>
<comment type="caution">
    <text evidence="2">The sequence shown here is derived from an EMBL/GenBank/DDBJ whole genome shotgun (WGS) entry which is preliminary data.</text>
</comment>
<dbReference type="GO" id="GO:0032259">
    <property type="term" value="P:methylation"/>
    <property type="evidence" value="ECO:0007669"/>
    <property type="project" value="UniProtKB-KW"/>
</dbReference>
<dbReference type="SUPFAM" id="SSF53335">
    <property type="entry name" value="S-adenosyl-L-methionine-dependent methyltransferases"/>
    <property type="match status" value="1"/>
</dbReference>
<sequence length="234" mass="26307">MTGAEFDQYAGDYDAQHRQSIALSGETPEYFADYKARELGRLAAVWGFDQPKLLDFGSGIGNSIPALRRHLPLSQITTADVSAESLQAARDRHGDREAQLLITTGSLPVEDASFDLTFVACVFHHIPHEEHLAWLEDVRRVTRKGGRIVIFEHNPVNPLTLHAVRNCPFDENAHLIPARQMRERLAQSGWTDVQTDYHVFFPAALSGLRRLEPWLRWCGIGAQYACHARNPVDA</sequence>
<accession>A0A6L8VI35</accession>
<dbReference type="AlphaFoldDB" id="A0A6L8VI35"/>
<reference evidence="2 3" key="1">
    <citation type="submission" date="2020-01" db="EMBL/GenBank/DDBJ databases">
        <title>Frigidibacter albus SP32T (=CGMCC 1.13995T).</title>
        <authorList>
            <person name="Liao X."/>
        </authorList>
    </citation>
    <scope>NUCLEOTIDE SEQUENCE [LARGE SCALE GENOMIC DNA]</scope>
    <source>
        <strain evidence="2 3">SP32</strain>
    </source>
</reference>
<dbReference type="Pfam" id="PF08241">
    <property type="entry name" value="Methyltransf_11"/>
    <property type="match status" value="1"/>
</dbReference>
<evidence type="ECO:0000313" key="2">
    <source>
        <dbReference type="EMBL" id="MZQ89995.1"/>
    </source>
</evidence>
<dbReference type="PANTHER" id="PTHR43464">
    <property type="entry name" value="METHYLTRANSFERASE"/>
    <property type="match status" value="1"/>
</dbReference>
<keyword evidence="2" id="KW-0489">Methyltransferase</keyword>
<dbReference type="EMBL" id="WWNR01000008">
    <property type="protein sequence ID" value="MZQ89995.1"/>
    <property type="molecule type" value="Genomic_DNA"/>
</dbReference>
<feature type="domain" description="Methyltransferase type 11" evidence="1">
    <location>
        <begin position="54"/>
        <end position="150"/>
    </location>
</feature>
<dbReference type="GO" id="GO:0008757">
    <property type="term" value="F:S-adenosylmethionine-dependent methyltransferase activity"/>
    <property type="evidence" value="ECO:0007669"/>
    <property type="project" value="InterPro"/>
</dbReference>
<keyword evidence="3" id="KW-1185">Reference proteome</keyword>
<dbReference type="OrthoDB" id="5449367at2"/>
<gene>
    <name evidence="2" type="ORF">GS660_12940</name>
</gene>
<dbReference type="CDD" id="cd02440">
    <property type="entry name" value="AdoMet_MTases"/>
    <property type="match status" value="1"/>
</dbReference>